<evidence type="ECO:0000313" key="3">
    <source>
        <dbReference type="Proteomes" id="UP000887023"/>
    </source>
</evidence>
<gene>
    <name evidence="2" type="ORF">KV203_14545</name>
</gene>
<keyword evidence="1" id="KW-0812">Transmembrane</keyword>
<feature type="transmembrane region" description="Helical" evidence="1">
    <location>
        <begin position="56"/>
        <end position="76"/>
    </location>
</feature>
<accession>A0ABX8S761</accession>
<name>A0ABX8S761_9ACTN</name>
<keyword evidence="1" id="KW-0472">Membrane</keyword>
<organism evidence="2 3">
    <name type="scientific">Skermania pinensis</name>
    <dbReference type="NCBI Taxonomy" id="39122"/>
    <lineage>
        <taxon>Bacteria</taxon>
        <taxon>Bacillati</taxon>
        <taxon>Actinomycetota</taxon>
        <taxon>Actinomycetes</taxon>
        <taxon>Mycobacteriales</taxon>
        <taxon>Gordoniaceae</taxon>
        <taxon>Skermania</taxon>
    </lineage>
</organism>
<dbReference type="Pfam" id="PF19609">
    <property type="entry name" value="DUF6114"/>
    <property type="match status" value="1"/>
</dbReference>
<dbReference type="EMBL" id="CP079105">
    <property type="protein sequence ID" value="QXQ13101.1"/>
    <property type="molecule type" value="Genomic_DNA"/>
</dbReference>
<dbReference type="InterPro" id="IPR046096">
    <property type="entry name" value="DUF6114"/>
</dbReference>
<keyword evidence="1" id="KW-1133">Transmembrane helix</keyword>
<dbReference type="Proteomes" id="UP000887023">
    <property type="component" value="Chromosome"/>
</dbReference>
<proteinExistence type="predicted"/>
<keyword evidence="3" id="KW-1185">Reference proteome</keyword>
<feature type="transmembrane region" description="Helical" evidence="1">
    <location>
        <begin position="103"/>
        <end position="121"/>
    </location>
</feature>
<sequence length="141" mass="14656">MSVPAVAVERGPIAWFRRFRWSRPFWGGLLVLFAGFVIGVLPIGPLTDVVRAGPGGLAGLLCAGILIVLGLFIWFVPSQRMSAGIGSVVVSLAALPLTNLGGFIIGMTAGIVGGCMAFAWVPDKPSRAQRRLAPISSPGAT</sequence>
<evidence type="ECO:0000313" key="2">
    <source>
        <dbReference type="EMBL" id="QXQ13101.1"/>
    </source>
</evidence>
<reference evidence="2" key="1">
    <citation type="submission" date="2021-07" db="EMBL/GenBank/DDBJ databases">
        <title>Candidatus Kaistella beijingensis sp. nov. isolated from a municipal wastewater treatment plant is involved in sludge foaming.</title>
        <authorList>
            <person name="Song Y."/>
            <person name="Liu S.-J."/>
        </authorList>
    </citation>
    <scope>NUCLEOTIDE SEQUENCE</scope>
    <source>
        <strain evidence="2">DSM 43998</strain>
    </source>
</reference>
<protein>
    <submittedName>
        <fullName evidence="2">Uncharacterized protein</fullName>
    </submittedName>
</protein>
<feature type="transmembrane region" description="Helical" evidence="1">
    <location>
        <begin position="25"/>
        <end position="44"/>
    </location>
</feature>
<evidence type="ECO:0000256" key="1">
    <source>
        <dbReference type="SAM" id="Phobius"/>
    </source>
</evidence>
<dbReference type="RefSeq" id="WP_066471118.1">
    <property type="nucleotide sequence ID" value="NZ_CBCRUZ010000011.1"/>
</dbReference>